<evidence type="ECO:0000313" key="3">
    <source>
        <dbReference type="EMBL" id="EON72272.1"/>
    </source>
</evidence>
<reference evidence="3 4" key="1">
    <citation type="submission" date="2013-04" db="EMBL/GenBank/DDBJ databases">
        <title>Draft genome of the heavy metal tolerant bacterium Lysinibacillus sphaericus strain OT4b.31.</title>
        <authorList>
            <person name="Pena-Montenegro T.D."/>
            <person name="Dussan J."/>
        </authorList>
    </citation>
    <scope>NUCLEOTIDE SEQUENCE [LARGE SCALE GENOMIC DNA]</scope>
    <source>
        <strain evidence="3 4">OT4b.31</strain>
    </source>
</reference>
<accession>R7ZDQ8</accession>
<evidence type="ECO:0000256" key="2">
    <source>
        <dbReference type="SAM" id="SignalP"/>
    </source>
</evidence>
<dbReference type="Proteomes" id="UP000013911">
    <property type="component" value="Unassembled WGS sequence"/>
</dbReference>
<feature type="chain" id="PRO_5004461577" description="ESAT-6 secretion machinery protein EssA" evidence="2">
    <location>
        <begin position="29"/>
        <end position="193"/>
    </location>
</feature>
<keyword evidence="1" id="KW-0812">Transmembrane</keyword>
<dbReference type="eggNOG" id="ENOG5031XIQ">
    <property type="taxonomic scope" value="Bacteria"/>
</dbReference>
<keyword evidence="1" id="KW-1133">Transmembrane helix</keyword>
<dbReference type="HOGENOM" id="CLU_1407281_0_0_9"/>
<evidence type="ECO:0000313" key="4">
    <source>
        <dbReference type="Proteomes" id="UP000013911"/>
    </source>
</evidence>
<dbReference type="OrthoDB" id="2963957at2"/>
<name>R7ZDQ8_LYSSH</name>
<feature type="signal peptide" evidence="2">
    <location>
        <begin position="1"/>
        <end position="28"/>
    </location>
</feature>
<evidence type="ECO:0008006" key="5">
    <source>
        <dbReference type="Google" id="ProtNLM"/>
    </source>
</evidence>
<dbReference type="AlphaFoldDB" id="R7ZDQ8"/>
<protein>
    <recommendedName>
        <fullName evidence="5">ESAT-6 secretion machinery protein EssA</fullName>
    </recommendedName>
</protein>
<feature type="transmembrane region" description="Helical" evidence="1">
    <location>
        <begin position="112"/>
        <end position="139"/>
    </location>
</feature>
<evidence type="ECO:0000256" key="1">
    <source>
        <dbReference type="SAM" id="Phobius"/>
    </source>
</evidence>
<proteinExistence type="predicted"/>
<dbReference type="EMBL" id="AQPX01000018">
    <property type="protein sequence ID" value="EON72272.1"/>
    <property type="molecule type" value="Genomic_DNA"/>
</dbReference>
<gene>
    <name evidence="3" type="ORF">H131_11873</name>
</gene>
<comment type="caution">
    <text evidence="3">The sequence shown here is derived from an EMBL/GenBank/DDBJ whole genome shotgun (WGS) entry which is preliminary data.</text>
</comment>
<organism evidence="3 4">
    <name type="scientific">Lysinibacillus sphaericus OT4b.31</name>
    <dbReference type="NCBI Taxonomy" id="1285586"/>
    <lineage>
        <taxon>Bacteria</taxon>
        <taxon>Bacillati</taxon>
        <taxon>Bacillota</taxon>
        <taxon>Bacilli</taxon>
        <taxon>Bacillales</taxon>
        <taxon>Bacillaceae</taxon>
        <taxon>Lysinibacillus</taxon>
    </lineage>
</organism>
<dbReference type="RefSeq" id="WP_010859317.1">
    <property type="nucleotide sequence ID" value="NZ_KB933398.1"/>
</dbReference>
<keyword evidence="1" id="KW-0472">Membrane</keyword>
<sequence>MKSIMKKFFVIASVLLFVNFTITTGVSAAQSINSTNELQINNLTAEKIEALGLSVYFTDDGLMNIDKERALAYYDFSQQELDSIESQLKNISKDRVTELKEITMSTQNNDEAVVYAIPVIVWVGAGVIGLLTGAAIYFTGKYMNWQEKKYLVDSCYKHGGRPILDSGDTAGLTGEPKKAWWKIGNTYSFECAK</sequence>
<dbReference type="PATRIC" id="fig|1285586.5.peg.2415"/>
<keyword evidence="2" id="KW-0732">Signal</keyword>